<name>A0A0A0DFU2_9STRE</name>
<evidence type="ECO:0000259" key="1">
    <source>
        <dbReference type="PROSITE" id="PS51725"/>
    </source>
</evidence>
<protein>
    <recommendedName>
        <fullName evidence="1">ABM domain-containing protein</fullName>
    </recommendedName>
</protein>
<dbReference type="RefSeq" id="WP_037615534.1">
    <property type="nucleotide sequence ID" value="NZ_JPEN01000044.1"/>
</dbReference>
<dbReference type="Gene3D" id="3.30.70.100">
    <property type="match status" value="1"/>
</dbReference>
<dbReference type="AlphaFoldDB" id="A0A0A0DFU2"/>
<feature type="domain" description="ABM" evidence="1">
    <location>
        <begin position="115"/>
        <end position="204"/>
    </location>
</feature>
<accession>A0A0A0DFU2</accession>
<dbReference type="PANTHER" id="PTHR33336">
    <property type="entry name" value="QUINOL MONOOXYGENASE YGIN-RELATED"/>
    <property type="match status" value="1"/>
</dbReference>
<keyword evidence="3" id="KW-1185">Reference proteome</keyword>
<dbReference type="SUPFAM" id="SSF54909">
    <property type="entry name" value="Dimeric alpha+beta barrel"/>
    <property type="match status" value="2"/>
</dbReference>
<dbReference type="eggNOG" id="COG1359">
    <property type="taxonomic scope" value="Bacteria"/>
</dbReference>
<evidence type="ECO:0000313" key="2">
    <source>
        <dbReference type="EMBL" id="KGM37611.1"/>
    </source>
</evidence>
<dbReference type="InterPro" id="IPR050744">
    <property type="entry name" value="AI-2_Isomerase_LsrG"/>
</dbReference>
<dbReference type="GO" id="GO:0003824">
    <property type="term" value="F:catalytic activity"/>
    <property type="evidence" value="ECO:0007669"/>
    <property type="project" value="TreeGrafter"/>
</dbReference>
<dbReference type="Pfam" id="PF03992">
    <property type="entry name" value="ABM"/>
    <property type="match status" value="2"/>
</dbReference>
<evidence type="ECO:0000313" key="3">
    <source>
        <dbReference type="Proteomes" id="UP000030019"/>
    </source>
</evidence>
<proteinExistence type="predicted"/>
<dbReference type="STRING" id="176090.SSIN_0607"/>
<comment type="caution">
    <text evidence="2">The sequence shown here is derived from an EMBL/GenBank/DDBJ whole genome shotgun (WGS) entry which is preliminary data.</text>
</comment>
<feature type="domain" description="ABM" evidence="1">
    <location>
        <begin position="5"/>
        <end position="94"/>
    </location>
</feature>
<reference evidence="2 3" key="1">
    <citation type="submission" date="2014-06" db="EMBL/GenBank/DDBJ databases">
        <authorList>
            <person name="Teng J.L."/>
            <person name="Huang Y."/>
            <person name="Tse H."/>
            <person name="Lau S.K."/>
            <person name="Woo P.C."/>
        </authorList>
    </citation>
    <scope>NUCLEOTIDE SEQUENCE [LARGE SCALE GENOMIC DNA]</scope>
    <source>
        <strain evidence="2 3">HKU4</strain>
    </source>
</reference>
<dbReference type="EMBL" id="JPEN01000044">
    <property type="protein sequence ID" value="KGM37611.1"/>
    <property type="molecule type" value="Genomic_DNA"/>
</dbReference>
<dbReference type="PANTHER" id="PTHR33336:SF3">
    <property type="entry name" value="ABM DOMAIN-CONTAINING PROTEIN"/>
    <property type="match status" value="1"/>
</dbReference>
<dbReference type="InterPro" id="IPR011008">
    <property type="entry name" value="Dimeric_a/b-barrel"/>
</dbReference>
<dbReference type="Proteomes" id="UP000030019">
    <property type="component" value="Unassembled WGS sequence"/>
</dbReference>
<organism evidence="2 3">
    <name type="scientific">Streptococcus sinensis</name>
    <dbReference type="NCBI Taxonomy" id="176090"/>
    <lineage>
        <taxon>Bacteria</taxon>
        <taxon>Bacillati</taxon>
        <taxon>Bacillota</taxon>
        <taxon>Bacilli</taxon>
        <taxon>Lactobacillales</taxon>
        <taxon>Streptococcaceae</taxon>
        <taxon>Streptococcus</taxon>
    </lineage>
</organism>
<dbReference type="PATRIC" id="fig|176090.4.peg.602"/>
<dbReference type="PROSITE" id="PS51725">
    <property type="entry name" value="ABM"/>
    <property type="match status" value="2"/>
</dbReference>
<dbReference type="InterPro" id="IPR007138">
    <property type="entry name" value="ABM_dom"/>
</dbReference>
<gene>
    <name evidence="2" type="ORF">SSIN_0607</name>
</gene>
<sequence length="220" mass="25253">MTTPIIHLFRLTVADGNQSRFQAIGLKNLTTSQEQEPGTLAMYASPIKGQETVSYVFEVYRSEEDYQIHRASPQYQYFVTEAGPLMTERQAYDVQPIFLQEKLPAGQWTQPNDFYLKFAQVEVKAEGATDFQAIVTEEMVASMEKETGVLAMYAMADAQKSNRFYFFEVYADEAAYLNHRETQHFKDYIEGTADLVCDKQLYDLYNGTAISQGELKTYKR</sequence>